<dbReference type="GO" id="GO:0005246">
    <property type="term" value="F:calcium channel regulator activity"/>
    <property type="evidence" value="ECO:0007669"/>
    <property type="project" value="TreeGrafter"/>
</dbReference>
<feature type="compositionally biased region" description="Pro residues" evidence="3">
    <location>
        <begin position="237"/>
        <end position="259"/>
    </location>
</feature>
<dbReference type="InterPro" id="IPR001806">
    <property type="entry name" value="Small_GTPase"/>
</dbReference>
<feature type="region of interest" description="Disordered" evidence="3">
    <location>
        <begin position="381"/>
        <end position="460"/>
    </location>
</feature>
<dbReference type="InterPro" id="IPR051641">
    <property type="entry name" value="RGK_GTP-binding_reg"/>
</dbReference>
<dbReference type="Gene3D" id="3.40.50.300">
    <property type="entry name" value="P-loop containing nucleotide triphosphate hydrolases"/>
    <property type="match status" value="1"/>
</dbReference>
<dbReference type="GO" id="GO:0005525">
    <property type="term" value="F:GTP binding"/>
    <property type="evidence" value="ECO:0007669"/>
    <property type="project" value="InterPro"/>
</dbReference>
<feature type="compositionally biased region" description="Low complexity" evidence="3">
    <location>
        <begin position="296"/>
        <end position="309"/>
    </location>
</feature>
<organism evidence="4 5">
    <name type="scientific">Tigriopus californicus</name>
    <name type="common">Marine copepod</name>
    <dbReference type="NCBI Taxonomy" id="6832"/>
    <lineage>
        <taxon>Eukaryota</taxon>
        <taxon>Metazoa</taxon>
        <taxon>Ecdysozoa</taxon>
        <taxon>Arthropoda</taxon>
        <taxon>Crustacea</taxon>
        <taxon>Multicrustacea</taxon>
        <taxon>Hexanauplia</taxon>
        <taxon>Copepoda</taxon>
        <taxon>Harpacticoida</taxon>
        <taxon>Harpacticidae</taxon>
        <taxon>Tigriopus</taxon>
    </lineage>
</organism>
<dbReference type="SMART" id="SM00173">
    <property type="entry name" value="RAS"/>
    <property type="match status" value="1"/>
</dbReference>
<dbReference type="PROSITE" id="PS51419">
    <property type="entry name" value="RAB"/>
    <property type="match status" value="1"/>
</dbReference>
<reference evidence="4 5" key="1">
    <citation type="journal article" date="2018" name="Nat. Ecol. Evol.">
        <title>Genomic signatures of mitonuclear coevolution across populations of Tigriopus californicus.</title>
        <authorList>
            <person name="Barreto F.S."/>
            <person name="Watson E.T."/>
            <person name="Lima T.G."/>
            <person name="Willett C.S."/>
            <person name="Edmands S."/>
            <person name="Li W."/>
            <person name="Burton R.S."/>
        </authorList>
    </citation>
    <scope>NUCLEOTIDE SEQUENCE [LARGE SCALE GENOMIC DNA]</scope>
    <source>
        <strain evidence="4 5">San Diego</strain>
    </source>
</reference>
<dbReference type="AlphaFoldDB" id="A0A553N9L7"/>
<proteinExistence type="inferred from homology"/>
<dbReference type="SUPFAM" id="SSF52540">
    <property type="entry name" value="P-loop containing nucleoside triphosphate hydrolases"/>
    <property type="match status" value="1"/>
</dbReference>
<feature type="compositionally biased region" description="Low complexity" evidence="3">
    <location>
        <begin position="182"/>
        <end position="204"/>
    </location>
</feature>
<protein>
    <submittedName>
        <fullName evidence="4">Uncharacterized protein</fullName>
    </submittedName>
</protein>
<accession>A0A553N9L7</accession>
<feature type="region of interest" description="Disordered" evidence="3">
    <location>
        <begin position="1"/>
        <end position="309"/>
    </location>
</feature>
<dbReference type="GO" id="GO:0003924">
    <property type="term" value="F:GTPase activity"/>
    <property type="evidence" value="ECO:0007669"/>
    <property type="project" value="InterPro"/>
</dbReference>
<name>A0A553N9L7_TIGCA</name>
<evidence type="ECO:0000313" key="4">
    <source>
        <dbReference type="EMBL" id="TRY62140.1"/>
    </source>
</evidence>
<keyword evidence="5" id="KW-1185">Reference proteome</keyword>
<dbReference type="PANTHER" id="PTHR45775:SF6">
    <property type="entry name" value="RAD, GEM_KIR FAMILY MEMBER 2, ISOFORM C"/>
    <property type="match status" value="1"/>
</dbReference>
<evidence type="ECO:0000256" key="3">
    <source>
        <dbReference type="SAM" id="MobiDB-lite"/>
    </source>
</evidence>
<comment type="caution">
    <text evidence="4">The sequence shown here is derived from an EMBL/GenBank/DDBJ whole genome shotgun (WGS) entry which is preliminary data.</text>
</comment>
<dbReference type="PANTHER" id="PTHR45775">
    <property type="entry name" value="RAD, GEM/KIR FAMILY MEMBER 2, ISOFORM C"/>
    <property type="match status" value="1"/>
</dbReference>
<dbReference type="PRINTS" id="PR00449">
    <property type="entry name" value="RASTRNSFRMNG"/>
</dbReference>
<sequence>KKAKDAQAQLEDSNRQESTHIQITMSLASPRQSHSPVPMGSTSPRTMRQASSKRVNTVSFAPGSPSLRVRLQRQFSTNRPDSGGESRHSGSAGSPRTVRTFKSRSADQTCSSGLQMDHHHRTNSFPNRQAQGAGQSSVAKRPSTVPSAFTRPVRMRQRPKPPPLNIGSAMWDSGHTSETDCSVASSTSPPRSSSTCDSQSSPGSISPARQRVSPKHSPNRSPRSASSHPSHYFALPPLSPIPHSPQPPPPNSSPLPPIAQSPSGRSRLSPKSPRSPRSPCSPYSPRAMSPVPPQSPGSYRSPSPGPTGNFARLASRRRSHAALPSMNMRRRTSNFLELPVADYQMRQRRYCSLPENGYNPRNEIYKLRAFSISPKGALIKHGDQLASRRSRSSAGSTANTSRTPSRCGSPQTSRPGSRDVSPLPRSPVGTNTNSAAFSPKSQWSTNGSSQQSSFVEDEPSSLIEAVPEEDEEEVGVAGPETTTIKYRVAMLGDNGTGKTALVSQFLTSEYMNTYDASLDEEFGERSVSVVLDGEESEMVCIDHTNGEMSVENTLSTYEPHACVVIYSVVDAASFATAEDILGYLWRIGFCDSQKATVILVGNKVDLERSRIIYQDAGKKLAVSYGAKFIETSVGIQHNVDELLVGILKQIRLHQTMDRKRKASKPTSSPLHTLQVARDILSRVCINAKQASFTKSCENLHVL</sequence>
<feature type="compositionally biased region" description="Polar residues" evidence="3">
    <location>
        <begin position="19"/>
        <end position="59"/>
    </location>
</feature>
<feature type="compositionally biased region" description="Low complexity" evidence="3">
    <location>
        <begin position="219"/>
        <end position="231"/>
    </location>
</feature>
<feature type="compositionally biased region" description="Polar residues" evidence="3">
    <location>
        <begin position="428"/>
        <end position="454"/>
    </location>
</feature>
<feature type="compositionally biased region" description="Polar residues" evidence="3">
    <location>
        <begin position="404"/>
        <end position="415"/>
    </location>
</feature>
<keyword evidence="2" id="KW-0597">Phosphoprotein</keyword>
<gene>
    <name evidence="4" type="ORF">TCAL_06259</name>
</gene>
<feature type="compositionally biased region" description="Polar residues" evidence="3">
    <location>
        <begin position="123"/>
        <end position="138"/>
    </location>
</feature>
<feature type="non-terminal residue" evidence="4">
    <location>
        <position position="1"/>
    </location>
</feature>
<dbReference type="EMBL" id="VCGU01000459">
    <property type="protein sequence ID" value="TRY62140.1"/>
    <property type="molecule type" value="Genomic_DNA"/>
</dbReference>
<dbReference type="GO" id="GO:0005886">
    <property type="term" value="C:plasma membrane"/>
    <property type="evidence" value="ECO:0007669"/>
    <property type="project" value="TreeGrafter"/>
</dbReference>
<dbReference type="STRING" id="6832.A0A553N9L7"/>
<dbReference type="SMART" id="SM00175">
    <property type="entry name" value="RAB"/>
    <property type="match status" value="1"/>
</dbReference>
<evidence type="ECO:0000256" key="1">
    <source>
        <dbReference type="ARBA" id="ARBA00008846"/>
    </source>
</evidence>
<feature type="compositionally biased region" description="Low complexity" evidence="3">
    <location>
        <begin position="261"/>
        <end position="286"/>
    </location>
</feature>
<comment type="similarity">
    <text evidence="1">Belongs to the small GTPase superfamily. RGK family.</text>
</comment>
<evidence type="ECO:0000256" key="2">
    <source>
        <dbReference type="ARBA" id="ARBA00022553"/>
    </source>
</evidence>
<dbReference type="PROSITE" id="PS51421">
    <property type="entry name" value="RAS"/>
    <property type="match status" value="1"/>
</dbReference>
<dbReference type="InterPro" id="IPR027417">
    <property type="entry name" value="P-loop_NTPase"/>
</dbReference>
<dbReference type="FunFam" id="3.40.50.300:FF:000664">
    <property type="entry name" value="Uncharacterized protein, isoform B"/>
    <property type="match status" value="1"/>
</dbReference>
<dbReference type="Pfam" id="PF00071">
    <property type="entry name" value="Ras"/>
    <property type="match status" value="1"/>
</dbReference>
<dbReference type="Proteomes" id="UP000318571">
    <property type="component" value="Chromosome 8"/>
</dbReference>
<evidence type="ECO:0000313" key="5">
    <source>
        <dbReference type="Proteomes" id="UP000318571"/>
    </source>
</evidence>
<feature type="compositionally biased region" description="Low complexity" evidence="3">
    <location>
        <begin position="392"/>
        <end position="403"/>
    </location>
</feature>
<dbReference type="OMA" id="STHIQIT"/>